<keyword evidence="1" id="KW-0472">Membrane</keyword>
<gene>
    <name evidence="2" type="ORF">C1SCF055_LOCUS3087</name>
</gene>
<dbReference type="InterPro" id="IPR027417">
    <property type="entry name" value="P-loop_NTPase"/>
</dbReference>
<dbReference type="Pfam" id="PF17784">
    <property type="entry name" value="Sulfotransfer_4"/>
    <property type="match status" value="1"/>
</dbReference>
<dbReference type="AlphaFoldDB" id="A0A9P1BJU4"/>
<dbReference type="PANTHER" id="PTHR36978">
    <property type="entry name" value="P-LOOP CONTAINING NUCLEOTIDE TRIPHOSPHATE HYDROLASE"/>
    <property type="match status" value="1"/>
</dbReference>
<evidence type="ECO:0000313" key="4">
    <source>
        <dbReference type="EMBL" id="CAL4762014.1"/>
    </source>
</evidence>
<dbReference type="EMBL" id="CAMXCT020000152">
    <property type="protein sequence ID" value="CAL1128077.1"/>
    <property type="molecule type" value="Genomic_DNA"/>
</dbReference>
<sequence length="256" mass="29579">MTQPQPLEGEPKLQVIGAGWGRTGTNSLKMALEKLLDGPCYHMFECVKRPDFQKWIDAYAGKPDWKGIFTHPDGDKFYKATVDYPACGMYRQLMEAYPDAKVLLTVRDPEKWYDSAIETIWSWRCGEQNPAHRIFEYFRKFQEQAQAFHNATMLPGVKRTDREGSIKSFKAWTETVKSTVPPEKLLVFDVKEGWEPLCKFLGLPVPDEPFPQVNDKEEIKSFLTKVLIFCYIAHVVRFLLVLGVCGFLVWLGRKFL</sequence>
<dbReference type="SUPFAM" id="SSF52540">
    <property type="entry name" value="P-loop containing nucleoside triphosphate hydrolases"/>
    <property type="match status" value="1"/>
</dbReference>
<dbReference type="EMBL" id="CAMXCT030000152">
    <property type="protein sequence ID" value="CAL4762014.1"/>
    <property type="molecule type" value="Genomic_DNA"/>
</dbReference>
<evidence type="ECO:0000313" key="5">
    <source>
        <dbReference type="Proteomes" id="UP001152797"/>
    </source>
</evidence>
<organism evidence="2">
    <name type="scientific">Cladocopium goreaui</name>
    <dbReference type="NCBI Taxonomy" id="2562237"/>
    <lineage>
        <taxon>Eukaryota</taxon>
        <taxon>Sar</taxon>
        <taxon>Alveolata</taxon>
        <taxon>Dinophyceae</taxon>
        <taxon>Suessiales</taxon>
        <taxon>Symbiodiniaceae</taxon>
        <taxon>Cladocopium</taxon>
    </lineage>
</organism>
<reference evidence="2" key="1">
    <citation type="submission" date="2022-10" db="EMBL/GenBank/DDBJ databases">
        <authorList>
            <person name="Chen Y."/>
            <person name="Dougan E. K."/>
            <person name="Chan C."/>
            <person name="Rhodes N."/>
            <person name="Thang M."/>
        </authorList>
    </citation>
    <scope>NUCLEOTIDE SEQUENCE</scope>
</reference>
<name>A0A9P1BJU4_9DINO</name>
<keyword evidence="1" id="KW-1133">Transmembrane helix</keyword>
<evidence type="ECO:0000256" key="1">
    <source>
        <dbReference type="SAM" id="Phobius"/>
    </source>
</evidence>
<evidence type="ECO:0000313" key="3">
    <source>
        <dbReference type="EMBL" id="CAL1128077.1"/>
    </source>
</evidence>
<comment type="caution">
    <text evidence="2">The sequence shown here is derived from an EMBL/GenBank/DDBJ whole genome shotgun (WGS) entry which is preliminary data.</text>
</comment>
<dbReference type="Gene3D" id="3.40.50.300">
    <property type="entry name" value="P-loop containing nucleotide triphosphate hydrolases"/>
    <property type="match status" value="1"/>
</dbReference>
<protein>
    <submittedName>
        <fullName evidence="4">Sulfotransferase domain-containing protein</fullName>
    </submittedName>
</protein>
<accession>A0A9P1BJU4</accession>
<feature type="transmembrane region" description="Helical" evidence="1">
    <location>
        <begin position="226"/>
        <end position="251"/>
    </location>
</feature>
<dbReference type="PANTHER" id="PTHR36978:SF4">
    <property type="entry name" value="P-LOOP CONTAINING NUCLEOSIDE TRIPHOSPHATE HYDROLASE PROTEIN"/>
    <property type="match status" value="1"/>
</dbReference>
<reference evidence="3" key="2">
    <citation type="submission" date="2024-04" db="EMBL/GenBank/DDBJ databases">
        <authorList>
            <person name="Chen Y."/>
            <person name="Shah S."/>
            <person name="Dougan E. K."/>
            <person name="Thang M."/>
            <person name="Chan C."/>
        </authorList>
    </citation>
    <scope>NUCLEOTIDE SEQUENCE [LARGE SCALE GENOMIC DNA]</scope>
</reference>
<keyword evidence="5" id="KW-1185">Reference proteome</keyword>
<keyword evidence="1" id="KW-0812">Transmembrane</keyword>
<dbReference type="Proteomes" id="UP001152797">
    <property type="component" value="Unassembled WGS sequence"/>
</dbReference>
<proteinExistence type="predicted"/>
<dbReference type="InterPro" id="IPR040632">
    <property type="entry name" value="Sulfotransfer_4"/>
</dbReference>
<dbReference type="EMBL" id="CAMXCT010000152">
    <property type="protein sequence ID" value="CAI3974702.1"/>
    <property type="molecule type" value="Genomic_DNA"/>
</dbReference>
<evidence type="ECO:0000313" key="2">
    <source>
        <dbReference type="EMBL" id="CAI3974702.1"/>
    </source>
</evidence>
<dbReference type="OrthoDB" id="408152at2759"/>